<evidence type="ECO:0000313" key="3">
    <source>
        <dbReference type="EMBL" id="MDY7230220.1"/>
    </source>
</evidence>
<comment type="caution">
    <text evidence="3">The sequence shown here is derived from an EMBL/GenBank/DDBJ whole genome shotgun (WGS) entry which is preliminary data.</text>
</comment>
<dbReference type="Proteomes" id="UP001291309">
    <property type="component" value="Unassembled WGS sequence"/>
</dbReference>
<evidence type="ECO:0000259" key="2">
    <source>
        <dbReference type="Pfam" id="PF07705"/>
    </source>
</evidence>
<dbReference type="EMBL" id="JAXIVS010000010">
    <property type="protein sequence ID" value="MDY7230220.1"/>
    <property type="molecule type" value="Genomic_DNA"/>
</dbReference>
<dbReference type="RefSeq" id="WP_321548941.1">
    <property type="nucleotide sequence ID" value="NZ_JAXIVS010000010.1"/>
</dbReference>
<feature type="signal peptide" evidence="1">
    <location>
        <begin position="1"/>
        <end position="25"/>
    </location>
</feature>
<feature type="chain" id="PRO_5047101910" evidence="1">
    <location>
        <begin position="26"/>
        <end position="1789"/>
    </location>
</feature>
<gene>
    <name evidence="3" type="ORF">SYV04_27740</name>
</gene>
<dbReference type="InterPro" id="IPR011635">
    <property type="entry name" value="CARDB"/>
</dbReference>
<feature type="domain" description="CARDB" evidence="2">
    <location>
        <begin position="160"/>
        <end position="276"/>
    </location>
</feature>
<feature type="domain" description="CARDB" evidence="2">
    <location>
        <begin position="287"/>
        <end position="401"/>
    </location>
</feature>
<dbReference type="PANTHER" id="PTHR35902">
    <property type="entry name" value="S-LAYER DOMAIN-LIKE PROTEIN-RELATED"/>
    <property type="match status" value="1"/>
</dbReference>
<keyword evidence="1" id="KW-0732">Signal</keyword>
<dbReference type="Gene3D" id="2.60.40.10">
    <property type="entry name" value="Immunoglobulins"/>
    <property type="match status" value="14"/>
</dbReference>
<dbReference type="InterPro" id="IPR013783">
    <property type="entry name" value="Ig-like_fold"/>
</dbReference>
<feature type="domain" description="CARDB" evidence="2">
    <location>
        <begin position="1290"/>
        <end position="1405"/>
    </location>
</feature>
<evidence type="ECO:0000256" key="1">
    <source>
        <dbReference type="SAM" id="SignalP"/>
    </source>
</evidence>
<protein>
    <submittedName>
        <fullName evidence="3">CARDB domain-containing protein</fullName>
    </submittedName>
</protein>
<accession>A0ABU5HA77</accession>
<dbReference type="Pfam" id="PF07705">
    <property type="entry name" value="CARDB"/>
    <property type="match status" value="12"/>
</dbReference>
<keyword evidence="4" id="KW-1185">Reference proteome</keyword>
<evidence type="ECO:0000313" key="4">
    <source>
        <dbReference type="Proteomes" id="UP001291309"/>
    </source>
</evidence>
<dbReference type="PROSITE" id="PS51257">
    <property type="entry name" value="PROKAR_LIPOPROTEIN"/>
    <property type="match status" value="1"/>
</dbReference>
<sequence>MSERVNRALLLVSASALLGSVGCGAPSAEEAEALNQTRQALVAGPDFVVREVSSPPSAWPNGPFPVEVTVCNQGTVAESTNVEVYLSQDRIISTLDVSIGSAFLGWLEAGQCFTERFYTNVSVPEGAWYTGAIADPLNSTVEANEANNTRAGALIGVGIAPDFVVQSVSVPKSVMPAYYFPATVTVCNQGTMGGGTEVQLVLSADTTITYVPDVPTPGPDFPMDAFNTGYLEPGQCRAHRLDVEAIPPQEGAWYVGAVADPGNFAMELIDTNNTKASEVVGVGYGTDYIVQSVNGPANVRPGESFTTAVTVCNHGIGTGSAEMMLVLSTDTTIQFDPNGPPAAQDLPLAPFYSGLLASGQCRTQEVEASMQAPSEGNWYLGAVADPGNSEQEIIETNNTKASKLVGVGLAPDYIIQSVSGPANVRPDYEFTASVTVCNQGTAYGNTEVQLVLSRDTTIRFSPNGPPEEQDLPLTSLYSGPLEPGQCRTHPVQVWGTPSQEGAWYLGAVADPASNEWELNESNNTKASKVMGVGYRPDFIIQSVSGPASVEPGNEFTASVTVCNQGTEYGSTEVQLVLSQDNDIRFAYDGMPYGQDLPLSSFHSGPLEAGQCRTHQVWANMSAPFEGIWYLGAVADPGLNQYELNEANNAKASEEEVGVGYAPDIIIQAITHPASARPGESVAFSVTACNQGTAPGYADGQLAFSEDTEIRLNYNGPPYPSQDMPMDAFFMGMLEPGQCKTEVVYGSLPQAEDDNGYVGAVLDPFNVMQELNKENNTKAGTLMGVGYRPDFIIQSVTGPASIYPGDTFTATVTVCNQGTEYGSTDVQLVLSEDSTIRFSYDSAPYERDEPIDSFYSGPLEPGQCRTEQVHTRVFPPHQGGWYLGAVADPSSSHEELIESNNAKASRLTGVGSRPDYVIQSVTGPASVAPGDYFVASVTVCNQGTEYGSTEVQLVLSEDTTIRFSYGGPPYNQDMPIGSLYSGPLEPGQCRTQQLQTSAHPQQYGGWYLGAVADPGNSHEELIESNNTKASALMGVGHGPDYVIQAVSVPASVVPDQSFTASVTVCNQGTEYGNTEVQLVLSADTDIRFSYNAPPYGQDWPVTSFGSGPLEPGQCRTEQVQTSLPALEMDRVWYLGAVANPSNYEEELIQSNNTLASKPIGVGFRPDFVIQAVSGPTSVELGQDFTASVTVCNQGTGFGDTELALVLSQDTTIRFSYNGAPYEQRDELLTFFSSGPLEPGQCNTQQVQAQAYASEQGAWYLGAVADPGNYQEEFLETNNTLASKVFGVGQRADFIIKSVTAPASTRPGEMFMTAVTVCNQGTRYGSTEVQLVLSEDSTIRFSYSGTPYNQDMPLNSFSSGPLEPGQCRTEQVQTSVYAPEDGGWYLGAVADPGDSEEELIESNNTKASTLMGVGYRPDYTVQTVGVPASMAPGQPFTVTVTVCNQGTQYGSTEGQLVLSEDTDIRFSYSGSPYTQDIPLAPFSSGPLEPGQCNTQELEGIAHAPREGAWYLGAVVDAENYEQELIETNNTKASKLVGVGQRPDFIIQSVLVPASTRTHEPFTVKYTVCNQGTRPGITDLQLVLSQDTDIRFSYNAPPYSQDLQLDFLGSLFLEPGHCSTQEVRTSIPVSGLQGGWYLGVVADPANFEQELIETNNTKASALIGIGDAPDLIIQSVTAPTSVRMGQQYAASVTVCNQGTVPGGAEVQLVLSDDTDIRFSYSGPIYDQDMPVEVIMVSSLAPGQCQKQDLMLYVTPWYTGAWYMGAIVDPGQYTPELIESNNTKASRVISFIP</sequence>
<feature type="domain" description="CARDB" evidence="2">
    <location>
        <begin position="787"/>
        <end position="903"/>
    </location>
</feature>
<feature type="domain" description="CARDB" evidence="2">
    <location>
        <begin position="45"/>
        <end position="150"/>
    </location>
</feature>
<feature type="domain" description="CARDB" evidence="2">
    <location>
        <begin position="913"/>
        <end position="1028"/>
    </location>
</feature>
<feature type="domain" description="CARDB" evidence="2">
    <location>
        <begin position="535"/>
        <end position="651"/>
    </location>
</feature>
<name>A0ABU5HA77_9BACT</name>
<feature type="domain" description="CARDB" evidence="2">
    <location>
        <begin position="1665"/>
        <end position="1781"/>
    </location>
</feature>
<feature type="domain" description="CARDB" evidence="2">
    <location>
        <begin position="1415"/>
        <end position="1530"/>
    </location>
</feature>
<reference evidence="3 4" key="1">
    <citation type="submission" date="2023-12" db="EMBL/GenBank/DDBJ databases">
        <title>the genome sequence of Hyalangium sp. s54d21.</title>
        <authorList>
            <person name="Zhang X."/>
        </authorList>
    </citation>
    <scope>NUCLEOTIDE SEQUENCE [LARGE SCALE GENOMIC DNA]</scope>
    <source>
        <strain evidence="4">s54d21</strain>
    </source>
</reference>
<organism evidence="3 4">
    <name type="scientific">Hyalangium rubrum</name>
    <dbReference type="NCBI Taxonomy" id="3103134"/>
    <lineage>
        <taxon>Bacteria</taxon>
        <taxon>Pseudomonadati</taxon>
        <taxon>Myxococcota</taxon>
        <taxon>Myxococcia</taxon>
        <taxon>Myxococcales</taxon>
        <taxon>Cystobacterineae</taxon>
        <taxon>Archangiaceae</taxon>
        <taxon>Hyalangium</taxon>
    </lineage>
</organism>
<proteinExistence type="predicted"/>
<feature type="domain" description="CARDB" evidence="2">
    <location>
        <begin position="411"/>
        <end position="526"/>
    </location>
</feature>
<feature type="domain" description="CARDB" evidence="2">
    <location>
        <begin position="1163"/>
        <end position="1280"/>
    </location>
</feature>
<feature type="domain" description="CARDB" evidence="2">
    <location>
        <begin position="1539"/>
        <end position="1656"/>
    </location>
</feature>